<sequence>MIKPTGAERPAETPLEWGQLAGSVGPRLRLLHNVMVARSIAALDGSGLPTGSHTVLSLIAANPGSTQTALADAAGLNKSALVGIVDELEKRGFAERVRSPTDRRRNHLTVTPAGVTEMKAMFAKVSPTETKIREALGPRDHALLLELLDRAYAALD</sequence>
<reference evidence="2 3" key="1">
    <citation type="submission" date="2019-12" db="EMBL/GenBank/DDBJ databases">
        <title>Genomic-based taxomic classification of the family Erythrobacteraceae.</title>
        <authorList>
            <person name="Xu L."/>
        </authorList>
    </citation>
    <scope>NUCLEOTIDE SEQUENCE [LARGE SCALE GENOMIC DNA]</scope>
    <source>
        <strain evidence="2 3">MCCC 1K02066</strain>
    </source>
</reference>
<dbReference type="PANTHER" id="PTHR33164">
    <property type="entry name" value="TRANSCRIPTIONAL REGULATOR, MARR FAMILY"/>
    <property type="match status" value="1"/>
</dbReference>
<protein>
    <submittedName>
        <fullName evidence="2">MarR family transcriptional regulator</fullName>
    </submittedName>
</protein>
<dbReference type="InterPro" id="IPR039422">
    <property type="entry name" value="MarR/SlyA-like"/>
</dbReference>
<dbReference type="Gene3D" id="1.10.10.10">
    <property type="entry name" value="Winged helix-like DNA-binding domain superfamily/Winged helix DNA-binding domain"/>
    <property type="match status" value="1"/>
</dbReference>
<organism evidence="2 3">
    <name type="scientific">Croceibacterium soli</name>
    <dbReference type="NCBI Taxonomy" id="1739690"/>
    <lineage>
        <taxon>Bacteria</taxon>
        <taxon>Pseudomonadati</taxon>
        <taxon>Pseudomonadota</taxon>
        <taxon>Alphaproteobacteria</taxon>
        <taxon>Sphingomonadales</taxon>
        <taxon>Erythrobacteraceae</taxon>
        <taxon>Croceibacterium</taxon>
    </lineage>
</organism>
<name>A0A6I4US17_9SPHN</name>
<proteinExistence type="predicted"/>
<comment type="caution">
    <text evidence="2">The sequence shown here is derived from an EMBL/GenBank/DDBJ whole genome shotgun (WGS) entry which is preliminary data.</text>
</comment>
<evidence type="ECO:0000313" key="2">
    <source>
        <dbReference type="EMBL" id="MXP40373.1"/>
    </source>
</evidence>
<dbReference type="PROSITE" id="PS50995">
    <property type="entry name" value="HTH_MARR_2"/>
    <property type="match status" value="1"/>
</dbReference>
<dbReference type="GO" id="GO:0006950">
    <property type="term" value="P:response to stress"/>
    <property type="evidence" value="ECO:0007669"/>
    <property type="project" value="TreeGrafter"/>
</dbReference>
<gene>
    <name evidence="2" type="ORF">GRI75_01775</name>
</gene>
<evidence type="ECO:0000313" key="3">
    <source>
        <dbReference type="Proteomes" id="UP000469159"/>
    </source>
</evidence>
<evidence type="ECO:0000259" key="1">
    <source>
        <dbReference type="PROSITE" id="PS50995"/>
    </source>
</evidence>
<dbReference type="InterPro" id="IPR036390">
    <property type="entry name" value="WH_DNA-bd_sf"/>
</dbReference>
<keyword evidence="3" id="KW-1185">Reference proteome</keyword>
<dbReference type="Proteomes" id="UP000469159">
    <property type="component" value="Unassembled WGS sequence"/>
</dbReference>
<dbReference type="SUPFAM" id="SSF46785">
    <property type="entry name" value="Winged helix' DNA-binding domain"/>
    <property type="match status" value="1"/>
</dbReference>
<dbReference type="RefSeq" id="WP_160745212.1">
    <property type="nucleotide sequence ID" value="NZ_WTYK01000001.1"/>
</dbReference>
<dbReference type="EMBL" id="WTYK01000001">
    <property type="protein sequence ID" value="MXP40373.1"/>
    <property type="molecule type" value="Genomic_DNA"/>
</dbReference>
<dbReference type="InterPro" id="IPR036388">
    <property type="entry name" value="WH-like_DNA-bd_sf"/>
</dbReference>
<dbReference type="PRINTS" id="PR00598">
    <property type="entry name" value="HTHMARR"/>
</dbReference>
<dbReference type="InterPro" id="IPR000835">
    <property type="entry name" value="HTH_MarR-typ"/>
</dbReference>
<dbReference type="AlphaFoldDB" id="A0A6I4US17"/>
<dbReference type="Pfam" id="PF12802">
    <property type="entry name" value="MarR_2"/>
    <property type="match status" value="1"/>
</dbReference>
<dbReference type="SMART" id="SM00347">
    <property type="entry name" value="HTH_MARR"/>
    <property type="match status" value="1"/>
</dbReference>
<accession>A0A6I4US17</accession>
<dbReference type="OrthoDB" id="8228089at2"/>
<dbReference type="GO" id="GO:0003700">
    <property type="term" value="F:DNA-binding transcription factor activity"/>
    <property type="evidence" value="ECO:0007669"/>
    <property type="project" value="InterPro"/>
</dbReference>
<dbReference type="PANTHER" id="PTHR33164:SF89">
    <property type="entry name" value="MARR FAMILY REGULATORY PROTEIN"/>
    <property type="match status" value="1"/>
</dbReference>
<feature type="domain" description="HTH marR-type" evidence="1">
    <location>
        <begin position="1"/>
        <end position="153"/>
    </location>
</feature>